<feature type="region of interest" description="Disordered" evidence="1">
    <location>
        <begin position="1"/>
        <end position="83"/>
    </location>
</feature>
<evidence type="ECO:0000313" key="2">
    <source>
        <dbReference type="EMBL" id="CAB4289767.1"/>
    </source>
</evidence>
<dbReference type="AlphaFoldDB" id="A0A6J5VPY6"/>
<evidence type="ECO:0000313" key="3">
    <source>
        <dbReference type="Proteomes" id="UP000507222"/>
    </source>
</evidence>
<feature type="compositionally biased region" description="Gly residues" evidence="1">
    <location>
        <begin position="45"/>
        <end position="57"/>
    </location>
</feature>
<evidence type="ECO:0000256" key="1">
    <source>
        <dbReference type="SAM" id="MobiDB-lite"/>
    </source>
</evidence>
<feature type="compositionally biased region" description="Basic and acidic residues" evidence="1">
    <location>
        <begin position="35"/>
        <end position="44"/>
    </location>
</feature>
<reference evidence="2 3" key="1">
    <citation type="submission" date="2020-05" db="EMBL/GenBank/DDBJ databases">
        <authorList>
            <person name="Campoy J."/>
            <person name="Schneeberger K."/>
            <person name="Spophaly S."/>
        </authorList>
    </citation>
    <scope>NUCLEOTIDE SEQUENCE [LARGE SCALE GENOMIC DNA]</scope>
    <source>
        <strain evidence="2">PruArmRojPasFocal</strain>
    </source>
</reference>
<gene>
    <name evidence="2" type="ORF">CURHAP_LOCUS49312</name>
</gene>
<dbReference type="Proteomes" id="UP000507222">
    <property type="component" value="Unassembled WGS sequence"/>
</dbReference>
<dbReference type="EMBL" id="CAEKDK010000008">
    <property type="protein sequence ID" value="CAB4289767.1"/>
    <property type="molecule type" value="Genomic_DNA"/>
</dbReference>
<name>A0A6J5VPY6_PRUAR</name>
<proteinExistence type="predicted"/>
<organism evidence="2 3">
    <name type="scientific">Prunus armeniaca</name>
    <name type="common">Apricot</name>
    <name type="synonym">Armeniaca vulgaris</name>
    <dbReference type="NCBI Taxonomy" id="36596"/>
    <lineage>
        <taxon>Eukaryota</taxon>
        <taxon>Viridiplantae</taxon>
        <taxon>Streptophyta</taxon>
        <taxon>Embryophyta</taxon>
        <taxon>Tracheophyta</taxon>
        <taxon>Spermatophyta</taxon>
        <taxon>Magnoliopsida</taxon>
        <taxon>eudicotyledons</taxon>
        <taxon>Gunneridae</taxon>
        <taxon>Pentapetalae</taxon>
        <taxon>rosids</taxon>
        <taxon>fabids</taxon>
        <taxon>Rosales</taxon>
        <taxon>Rosaceae</taxon>
        <taxon>Amygdaloideae</taxon>
        <taxon>Amygdaleae</taxon>
        <taxon>Prunus</taxon>
    </lineage>
</organism>
<protein>
    <submittedName>
        <fullName evidence="2">Uncharacterized protein</fullName>
    </submittedName>
</protein>
<feature type="compositionally biased region" description="Gly residues" evidence="1">
    <location>
        <begin position="70"/>
        <end position="83"/>
    </location>
</feature>
<sequence>MEVASWIGERRGLGEGLGSGVGPRPKVTCGPEGRLGSEVRRGLGEEGCGSPEGGYGPGEDDGPGEEGKEINGGGCPAGAKGGG</sequence>
<accession>A0A6J5VPY6</accession>